<dbReference type="STRING" id="1163745.HCD_05540"/>
<gene>
    <name evidence="1" type="ordered locus">HCD_05540</name>
</gene>
<dbReference type="PATRIC" id="fig|1163745.3.peg.1173"/>
<evidence type="ECO:0000313" key="1">
    <source>
        <dbReference type="EMBL" id="AFI06110.1"/>
    </source>
</evidence>
<dbReference type="EMBL" id="CP003481">
    <property type="protein sequence ID" value="AFI06110.1"/>
    <property type="molecule type" value="Genomic_DNA"/>
</dbReference>
<dbReference type="Proteomes" id="UP000005013">
    <property type="component" value="Chromosome"/>
</dbReference>
<sequence length="424" mass="49048">MPHILKERFLKHLVPAFLTFCAIGLNAKSYLFSPLPPAHQQIVKTKPCSLECLKDLMQENKIFSFVSQYDYHTQDKTLKNYYQEILNKLNPMLVASQTSHKNNYQPRIELAILLPKVVVGRYAISVMNTLLAYLNTRDNDFNIQVFDSHEETPEKLEQAYKEIEKEKFPFVIALLTKEGVENLLQKTTISIPTYVPTVNKTQLTNYSQHSLSERLYFGGIDYKEQLGMLLSFIRPDSPIIEYDDDGLMGERLRQTTEALNIEVKHQESISYRRATSFSKDFKKNDEFFKDATLILNTPTTKSGLILSQIGLLENKPIKVLSTQINFNLSLLLLTQPKDRKNLLLVSALQNSDAKLIEYALLLESDLRHDWVNYSSAIGLEMFLGILDPKFERFFHENIEDNQVHYKNQIYQALGYSFEPIETKK</sequence>
<dbReference type="KEGG" id="hcm:HCD_05540"/>
<keyword evidence="2" id="KW-1185">Reference proteome</keyword>
<dbReference type="RefSeq" id="WP_014659598.1">
    <property type="nucleotide sequence ID" value="NC_017735.1"/>
</dbReference>
<reference evidence="1 2" key="1">
    <citation type="journal article" date="2013" name="PLoS ONE">
        <title>Sequence Divergence and Conservation in Genomes ofHelicobacter cetorum Strains from a Dolphin and a Whale.</title>
        <authorList>
            <person name="Kersulyte D."/>
            <person name="Rossi M."/>
            <person name="Berg D.E."/>
        </authorList>
    </citation>
    <scope>NUCLEOTIDE SEQUENCE [LARGE SCALE GENOMIC DNA]</scope>
    <source>
        <strain evidence="1 2">MIT 99-5656</strain>
    </source>
</reference>
<evidence type="ECO:0000313" key="2">
    <source>
        <dbReference type="Proteomes" id="UP000005013"/>
    </source>
</evidence>
<protein>
    <recommendedName>
        <fullName evidence="3">Periplasmic protein</fullName>
    </recommendedName>
</protein>
<name>I0ET41_HELCM</name>
<dbReference type="OrthoDB" id="5337863at2"/>
<organism evidence="1 2">
    <name type="scientific">Helicobacter cetorum (strain ATCC BAA-540 / CCUG 52418 / MIT 99-5656)</name>
    <dbReference type="NCBI Taxonomy" id="1163745"/>
    <lineage>
        <taxon>Bacteria</taxon>
        <taxon>Pseudomonadati</taxon>
        <taxon>Campylobacterota</taxon>
        <taxon>Epsilonproteobacteria</taxon>
        <taxon>Campylobacterales</taxon>
        <taxon>Helicobacteraceae</taxon>
        <taxon>Helicobacter</taxon>
    </lineage>
</organism>
<dbReference type="AlphaFoldDB" id="I0ET41"/>
<dbReference type="Gene3D" id="3.40.50.2300">
    <property type="match status" value="1"/>
</dbReference>
<dbReference type="HOGENOM" id="CLU_051001_0_0_7"/>
<proteinExistence type="predicted"/>
<evidence type="ECO:0008006" key="3">
    <source>
        <dbReference type="Google" id="ProtNLM"/>
    </source>
</evidence>
<dbReference type="eggNOG" id="COG0683">
    <property type="taxonomic scope" value="Bacteria"/>
</dbReference>
<accession>I0ET41</accession>